<feature type="transmembrane region" description="Helical" evidence="6">
    <location>
        <begin position="281"/>
        <end position="298"/>
    </location>
</feature>
<evidence type="ECO:0000256" key="1">
    <source>
        <dbReference type="ARBA" id="ARBA00004651"/>
    </source>
</evidence>
<dbReference type="NCBIfam" id="NF002921">
    <property type="entry name" value="PRK03545.1"/>
    <property type="match status" value="1"/>
</dbReference>
<dbReference type="PANTHER" id="PTHR43124:SF4">
    <property type="entry name" value="SUGAR EFFLUX TRANSPORTER"/>
    <property type="match status" value="1"/>
</dbReference>
<feature type="transmembrane region" description="Helical" evidence="6">
    <location>
        <begin position="304"/>
        <end position="325"/>
    </location>
</feature>
<dbReference type="Proteomes" id="UP000243463">
    <property type="component" value="Unassembled WGS sequence"/>
</dbReference>
<keyword evidence="4 6" id="KW-1133">Transmembrane helix</keyword>
<evidence type="ECO:0000256" key="2">
    <source>
        <dbReference type="ARBA" id="ARBA00022475"/>
    </source>
</evidence>
<organism evidence="8 9">
    <name type="scientific">Acinetobacter apis</name>
    <dbReference type="NCBI Taxonomy" id="1229165"/>
    <lineage>
        <taxon>Bacteria</taxon>
        <taxon>Pseudomonadati</taxon>
        <taxon>Pseudomonadota</taxon>
        <taxon>Gammaproteobacteria</taxon>
        <taxon>Moraxellales</taxon>
        <taxon>Moraxellaceae</taxon>
        <taxon>Acinetobacter</taxon>
    </lineage>
</organism>
<feature type="transmembrane region" description="Helical" evidence="6">
    <location>
        <begin position="257"/>
        <end position="274"/>
    </location>
</feature>
<reference evidence="9" key="1">
    <citation type="submission" date="2017-06" db="EMBL/GenBank/DDBJ databases">
        <authorList>
            <person name="Varghese N."/>
            <person name="Submissions S."/>
        </authorList>
    </citation>
    <scope>NUCLEOTIDE SEQUENCE [LARGE SCALE GENOMIC DNA]</scope>
    <source>
        <strain evidence="9">ANC 5114</strain>
    </source>
</reference>
<dbReference type="RefSeq" id="WP_088822203.1">
    <property type="nucleotide sequence ID" value="NZ_FZLN01000001.1"/>
</dbReference>
<feature type="transmembrane region" description="Helical" evidence="6">
    <location>
        <begin position="53"/>
        <end position="74"/>
    </location>
</feature>
<evidence type="ECO:0000313" key="8">
    <source>
        <dbReference type="EMBL" id="SNQ28193.1"/>
    </source>
</evidence>
<evidence type="ECO:0000256" key="4">
    <source>
        <dbReference type="ARBA" id="ARBA00022989"/>
    </source>
</evidence>
<feature type="transmembrane region" description="Helical" evidence="6">
    <location>
        <begin position="215"/>
        <end position="237"/>
    </location>
</feature>
<evidence type="ECO:0000259" key="7">
    <source>
        <dbReference type="PROSITE" id="PS50850"/>
    </source>
</evidence>
<evidence type="ECO:0000313" key="9">
    <source>
        <dbReference type="Proteomes" id="UP000243463"/>
    </source>
</evidence>
<feature type="transmembrane region" description="Helical" evidence="6">
    <location>
        <begin position="145"/>
        <end position="166"/>
    </location>
</feature>
<keyword evidence="9" id="KW-1185">Reference proteome</keyword>
<dbReference type="Gene3D" id="1.20.1250.20">
    <property type="entry name" value="MFS general substrate transporter like domains"/>
    <property type="match status" value="1"/>
</dbReference>
<feature type="transmembrane region" description="Helical" evidence="6">
    <location>
        <begin position="86"/>
        <end position="105"/>
    </location>
</feature>
<dbReference type="AlphaFoldDB" id="A0A217ECJ1"/>
<dbReference type="EMBL" id="FZLN01000001">
    <property type="protein sequence ID" value="SNQ28193.1"/>
    <property type="molecule type" value="Genomic_DNA"/>
</dbReference>
<dbReference type="Pfam" id="PF07690">
    <property type="entry name" value="MFS_1"/>
    <property type="match status" value="1"/>
</dbReference>
<feature type="transmembrane region" description="Helical" evidence="6">
    <location>
        <begin position="346"/>
        <end position="364"/>
    </location>
</feature>
<protein>
    <submittedName>
        <fullName evidence="8">MFS transporter, DHA1 family, purine ribonucleoside efflux pump/MFS transporter, DHA1 family, L-arabinose/isopropyl-beta-D-thiogalactopyranoside export protein</fullName>
    </submittedName>
</protein>
<feature type="domain" description="Major facilitator superfamily (MFS) profile" evidence="7">
    <location>
        <begin position="20"/>
        <end position="394"/>
    </location>
</feature>
<dbReference type="SUPFAM" id="SSF103473">
    <property type="entry name" value="MFS general substrate transporter"/>
    <property type="match status" value="1"/>
</dbReference>
<name>A0A217ECJ1_9GAMM</name>
<feature type="transmembrane region" description="Helical" evidence="6">
    <location>
        <begin position="370"/>
        <end position="390"/>
    </location>
</feature>
<dbReference type="CDD" id="cd17324">
    <property type="entry name" value="MFS_NepI_like"/>
    <property type="match status" value="1"/>
</dbReference>
<accession>A0A217ECJ1</accession>
<gene>
    <name evidence="8" type="ORF">SAMN05444584_0105</name>
</gene>
<feature type="transmembrane region" description="Helical" evidence="6">
    <location>
        <begin position="21"/>
        <end position="41"/>
    </location>
</feature>
<dbReference type="GO" id="GO:0005886">
    <property type="term" value="C:plasma membrane"/>
    <property type="evidence" value="ECO:0007669"/>
    <property type="project" value="UniProtKB-SubCell"/>
</dbReference>
<comment type="subcellular location">
    <subcellularLocation>
        <location evidence="1">Cell membrane</location>
        <topology evidence="1">Multi-pass membrane protein</topology>
    </subcellularLocation>
</comment>
<keyword evidence="5 6" id="KW-0472">Membrane</keyword>
<dbReference type="InterPro" id="IPR011701">
    <property type="entry name" value="MFS"/>
</dbReference>
<dbReference type="PROSITE" id="PS50850">
    <property type="entry name" value="MFS"/>
    <property type="match status" value="1"/>
</dbReference>
<evidence type="ECO:0000256" key="6">
    <source>
        <dbReference type="SAM" id="Phobius"/>
    </source>
</evidence>
<sequence length="401" mass="42829">MNITPQDIAPRTDGKGSWVSVIALALAAFIFNTTEFVPIALLTDIAKSYDMQAAQVGIMITIYAWVVALASLPMMLATRNIERKKLLLALFVLFFLSHIVSSVASNFTILLISRVGIAFAHAIFWSITASLAIRVAPVGKEVQALGLLSTGTVLALVLGIPLGRIVGEIFGWRLTFGIVGGIAVITALVLWKTLPLLPSQNTGSFSSLPILFKRPALMMLFIITVVVVIAQFTAYSYIEPFTTEIAKFTSDQTTTLLLVYGGAGILGSILFSRFSRKLPRLFPVIAISGLSVCMMLLLPLASSVYGIMGISVAWGICIMIFGLIMQSKVLQLAHDATDVAMAVYSGLYNLGIGGGALFGSLVGLNLGMEYIGVVGGGMALLGLVVAIIMVRRSDFMPIQNN</sequence>
<dbReference type="PANTHER" id="PTHR43124">
    <property type="entry name" value="PURINE EFFLUX PUMP PBUE"/>
    <property type="match status" value="1"/>
</dbReference>
<keyword evidence="2" id="KW-1003">Cell membrane</keyword>
<dbReference type="InterPro" id="IPR050189">
    <property type="entry name" value="MFS_Efflux_Transporters"/>
</dbReference>
<dbReference type="InterPro" id="IPR036259">
    <property type="entry name" value="MFS_trans_sf"/>
</dbReference>
<evidence type="ECO:0000256" key="5">
    <source>
        <dbReference type="ARBA" id="ARBA00023136"/>
    </source>
</evidence>
<proteinExistence type="predicted"/>
<dbReference type="InterPro" id="IPR020846">
    <property type="entry name" value="MFS_dom"/>
</dbReference>
<dbReference type="GO" id="GO:0022857">
    <property type="term" value="F:transmembrane transporter activity"/>
    <property type="evidence" value="ECO:0007669"/>
    <property type="project" value="InterPro"/>
</dbReference>
<feature type="transmembrane region" description="Helical" evidence="6">
    <location>
        <begin position="111"/>
        <end position="133"/>
    </location>
</feature>
<keyword evidence="3 6" id="KW-0812">Transmembrane</keyword>
<feature type="transmembrane region" description="Helical" evidence="6">
    <location>
        <begin position="172"/>
        <end position="194"/>
    </location>
</feature>
<dbReference type="OrthoDB" id="9788453at2"/>
<evidence type="ECO:0000256" key="3">
    <source>
        <dbReference type="ARBA" id="ARBA00022692"/>
    </source>
</evidence>